<reference evidence="2 3" key="1">
    <citation type="submission" date="2018-09" db="EMBL/GenBank/DDBJ databases">
        <title>Genome sequencing of Nocardioides immobilis CCTCC AB 2017083 for comparison to Nocardioides silvaticus.</title>
        <authorList>
            <person name="Li C."/>
            <person name="Wang G."/>
        </authorList>
    </citation>
    <scope>NUCLEOTIDE SEQUENCE [LARGE SCALE GENOMIC DNA]</scope>
    <source>
        <strain evidence="2 3">CCTCC AB 2017083</strain>
    </source>
</reference>
<dbReference type="Pfam" id="PF18480">
    <property type="entry name" value="DUF5615"/>
    <property type="match status" value="1"/>
</dbReference>
<proteinExistence type="predicted"/>
<accession>A0A417XYE7</accession>
<feature type="domain" description="DUF5615" evidence="1">
    <location>
        <begin position="1"/>
        <end position="108"/>
    </location>
</feature>
<dbReference type="EMBL" id="QXGH01000024">
    <property type="protein sequence ID" value="RHW25382.1"/>
    <property type="molecule type" value="Genomic_DNA"/>
</dbReference>
<dbReference type="AlphaFoldDB" id="A0A417XYE7"/>
<dbReference type="InterPro" id="IPR041049">
    <property type="entry name" value="DUF5615"/>
</dbReference>
<dbReference type="RefSeq" id="WP_118926897.1">
    <property type="nucleotide sequence ID" value="NZ_QXGH01000024.1"/>
</dbReference>
<evidence type="ECO:0000259" key="1">
    <source>
        <dbReference type="Pfam" id="PF18480"/>
    </source>
</evidence>
<organism evidence="2 3">
    <name type="scientific">Nocardioides immobilis</name>
    <dbReference type="NCBI Taxonomy" id="2049295"/>
    <lineage>
        <taxon>Bacteria</taxon>
        <taxon>Bacillati</taxon>
        <taxon>Actinomycetota</taxon>
        <taxon>Actinomycetes</taxon>
        <taxon>Propionibacteriales</taxon>
        <taxon>Nocardioidaceae</taxon>
        <taxon>Nocardioides</taxon>
    </lineage>
</organism>
<dbReference type="OrthoDB" id="334367at2"/>
<evidence type="ECO:0000313" key="2">
    <source>
        <dbReference type="EMBL" id="RHW25382.1"/>
    </source>
</evidence>
<sequence>MRFLLDECISARLVALLADAGHDVAHVSERGLGGHVDEEVLDAARAEERVLVSADTDFGELLARQGAALPSLVLFRQGNRGPEHHAATLLGNLEYIAEDLDAGAIVVFTNDNIRIRSLPVGN</sequence>
<name>A0A417XYE7_9ACTN</name>
<dbReference type="Proteomes" id="UP000283644">
    <property type="component" value="Unassembled WGS sequence"/>
</dbReference>
<evidence type="ECO:0000313" key="3">
    <source>
        <dbReference type="Proteomes" id="UP000283644"/>
    </source>
</evidence>
<gene>
    <name evidence="2" type="ORF">D0Z08_19325</name>
</gene>
<keyword evidence="3" id="KW-1185">Reference proteome</keyword>
<comment type="caution">
    <text evidence="2">The sequence shown here is derived from an EMBL/GenBank/DDBJ whole genome shotgun (WGS) entry which is preliminary data.</text>
</comment>
<protein>
    <recommendedName>
        <fullName evidence="1">DUF5615 domain-containing protein</fullName>
    </recommendedName>
</protein>